<dbReference type="PANTHER" id="PTHR33280:SF1">
    <property type="entry name" value="LARGE RIBOSOMAL SUBUNIT PROTEIN BL31C"/>
    <property type="match status" value="1"/>
</dbReference>
<dbReference type="AlphaFoldDB" id="A0A1G1WJK9"/>
<dbReference type="GO" id="GO:0019843">
    <property type="term" value="F:rRNA binding"/>
    <property type="evidence" value="ECO:0007669"/>
    <property type="project" value="UniProtKB-KW"/>
</dbReference>
<keyword evidence="2 7" id="KW-0699">rRNA-binding</keyword>
<dbReference type="InterPro" id="IPR042105">
    <property type="entry name" value="Ribosomal_bL31_sf"/>
</dbReference>
<evidence type="ECO:0000256" key="1">
    <source>
        <dbReference type="ARBA" id="ARBA00009296"/>
    </source>
</evidence>
<dbReference type="NCBIfam" id="NF001809">
    <property type="entry name" value="PRK00528.1"/>
    <property type="match status" value="1"/>
</dbReference>
<comment type="cofactor">
    <cofactor evidence="7">
        <name>Zn(2+)</name>
        <dbReference type="ChEBI" id="CHEBI:29105"/>
    </cofactor>
    <text evidence="7">Binds 1 zinc ion per subunit.</text>
</comment>
<evidence type="ECO:0000256" key="4">
    <source>
        <dbReference type="ARBA" id="ARBA00022980"/>
    </source>
</evidence>
<dbReference type="InterPro" id="IPR027491">
    <property type="entry name" value="Ribosomal_bL31_A"/>
</dbReference>
<evidence type="ECO:0000256" key="2">
    <source>
        <dbReference type="ARBA" id="ARBA00022730"/>
    </source>
</evidence>
<dbReference type="GO" id="GO:0003735">
    <property type="term" value="F:structural constituent of ribosome"/>
    <property type="evidence" value="ECO:0007669"/>
    <property type="project" value="InterPro"/>
</dbReference>
<feature type="region of interest" description="Disordered" evidence="8">
    <location>
        <begin position="62"/>
        <end position="89"/>
    </location>
</feature>
<dbReference type="NCBIfam" id="NF000612">
    <property type="entry name" value="PRK00019.1"/>
    <property type="match status" value="1"/>
</dbReference>
<protein>
    <recommendedName>
        <fullName evidence="6 7">Large ribosomal subunit protein bL31</fullName>
    </recommendedName>
</protein>
<dbReference type="Pfam" id="PF01197">
    <property type="entry name" value="Ribosomal_L31"/>
    <property type="match status" value="1"/>
</dbReference>
<dbReference type="PROSITE" id="PS01143">
    <property type="entry name" value="RIBOSOMAL_L31"/>
    <property type="match status" value="1"/>
</dbReference>
<keyword evidence="3 7" id="KW-0694">RNA-binding</keyword>
<evidence type="ECO:0000313" key="10">
    <source>
        <dbReference type="Proteomes" id="UP000176645"/>
    </source>
</evidence>
<dbReference type="NCBIfam" id="TIGR00105">
    <property type="entry name" value="L31"/>
    <property type="match status" value="1"/>
</dbReference>
<evidence type="ECO:0000256" key="8">
    <source>
        <dbReference type="SAM" id="MobiDB-lite"/>
    </source>
</evidence>
<comment type="caution">
    <text evidence="9">The sequence shown here is derived from an EMBL/GenBank/DDBJ whole genome shotgun (WGS) entry which is preliminary data.</text>
</comment>
<evidence type="ECO:0000256" key="6">
    <source>
        <dbReference type="ARBA" id="ARBA00035687"/>
    </source>
</evidence>
<dbReference type="PANTHER" id="PTHR33280">
    <property type="entry name" value="50S RIBOSOMAL PROTEIN L31, CHLOROPLASTIC"/>
    <property type="match status" value="1"/>
</dbReference>
<sequence length="104" mass="12033">MKQGIHPTYYKEAKVVCACGNTFTTGSTKPEIRVEICSNCHPFYTGAAKFVDTEGRVERFQRQEKEAVSTKETLMKRKEAKAPKKIEERPQTLKEMMEFLQKQK</sequence>
<dbReference type="InterPro" id="IPR034704">
    <property type="entry name" value="Ribosomal_bL28/bL31-like_sf"/>
</dbReference>
<accession>A0A1G1WJK9</accession>
<dbReference type="Proteomes" id="UP000176645">
    <property type="component" value="Unassembled WGS sequence"/>
</dbReference>
<comment type="similarity">
    <text evidence="1 7">Belongs to the bacterial ribosomal protein bL31 family. Type A subfamily.</text>
</comment>
<dbReference type="GO" id="GO:0046872">
    <property type="term" value="F:metal ion binding"/>
    <property type="evidence" value="ECO:0007669"/>
    <property type="project" value="UniProtKB-KW"/>
</dbReference>
<keyword evidence="7" id="KW-0862">Zinc</keyword>
<dbReference type="InterPro" id="IPR002150">
    <property type="entry name" value="Ribosomal_bL31"/>
</dbReference>
<feature type="binding site" evidence="7">
    <location>
        <position position="37"/>
    </location>
    <ligand>
        <name>Zn(2+)</name>
        <dbReference type="ChEBI" id="CHEBI:29105"/>
    </ligand>
</feature>
<evidence type="ECO:0000256" key="5">
    <source>
        <dbReference type="ARBA" id="ARBA00023274"/>
    </source>
</evidence>
<dbReference type="EMBL" id="MHCU01000019">
    <property type="protein sequence ID" value="OGY27896.1"/>
    <property type="molecule type" value="Genomic_DNA"/>
</dbReference>
<dbReference type="PRINTS" id="PR01249">
    <property type="entry name" value="RIBOSOMALL31"/>
</dbReference>
<comment type="function">
    <text evidence="7">Binds the 23S rRNA.</text>
</comment>
<dbReference type="Gene3D" id="4.10.830.30">
    <property type="entry name" value="Ribosomal protein L31"/>
    <property type="match status" value="1"/>
</dbReference>
<name>A0A1G1WJK9_9BACT</name>
<gene>
    <name evidence="7" type="primary">rpmE</name>
    <name evidence="9" type="ORF">A2Z42_02345</name>
</gene>
<keyword evidence="7" id="KW-0479">Metal-binding</keyword>
<dbReference type="SUPFAM" id="SSF143800">
    <property type="entry name" value="L28p-like"/>
    <property type="match status" value="1"/>
</dbReference>
<dbReference type="GO" id="GO:0005840">
    <property type="term" value="C:ribosome"/>
    <property type="evidence" value="ECO:0007669"/>
    <property type="project" value="UniProtKB-KW"/>
</dbReference>
<dbReference type="GO" id="GO:0006412">
    <property type="term" value="P:translation"/>
    <property type="evidence" value="ECO:0007669"/>
    <property type="project" value="UniProtKB-UniRule"/>
</dbReference>
<keyword evidence="4 7" id="KW-0689">Ribosomal protein</keyword>
<evidence type="ECO:0000256" key="7">
    <source>
        <dbReference type="HAMAP-Rule" id="MF_00501"/>
    </source>
</evidence>
<feature type="binding site" evidence="7">
    <location>
        <position position="19"/>
    </location>
    <ligand>
        <name>Zn(2+)</name>
        <dbReference type="ChEBI" id="CHEBI:29105"/>
    </ligand>
</feature>
<dbReference type="GO" id="GO:1990904">
    <property type="term" value="C:ribonucleoprotein complex"/>
    <property type="evidence" value="ECO:0007669"/>
    <property type="project" value="UniProtKB-KW"/>
</dbReference>
<comment type="subunit">
    <text evidence="7">Part of the 50S ribosomal subunit.</text>
</comment>
<dbReference type="HAMAP" id="MF_00501">
    <property type="entry name" value="Ribosomal_bL31_1"/>
    <property type="match status" value="1"/>
</dbReference>
<proteinExistence type="inferred from homology"/>
<keyword evidence="5 7" id="KW-0687">Ribonucleoprotein</keyword>
<evidence type="ECO:0000313" key="9">
    <source>
        <dbReference type="EMBL" id="OGY27896.1"/>
    </source>
</evidence>
<evidence type="ECO:0000256" key="3">
    <source>
        <dbReference type="ARBA" id="ARBA00022884"/>
    </source>
</evidence>
<feature type="binding site" evidence="7">
    <location>
        <position position="17"/>
    </location>
    <ligand>
        <name>Zn(2+)</name>
        <dbReference type="ChEBI" id="CHEBI:29105"/>
    </ligand>
</feature>
<organism evidence="9 10">
    <name type="scientific">Candidatus Woykebacteria bacterium RBG_19FT_COMBO_43_10</name>
    <dbReference type="NCBI Taxonomy" id="1802598"/>
    <lineage>
        <taxon>Bacteria</taxon>
        <taxon>Candidatus Woykeibacteriota</taxon>
    </lineage>
</organism>
<reference evidence="9 10" key="1">
    <citation type="journal article" date="2016" name="Nat. Commun.">
        <title>Thousands of microbial genomes shed light on interconnected biogeochemical processes in an aquifer system.</title>
        <authorList>
            <person name="Anantharaman K."/>
            <person name="Brown C.T."/>
            <person name="Hug L.A."/>
            <person name="Sharon I."/>
            <person name="Castelle C.J."/>
            <person name="Probst A.J."/>
            <person name="Thomas B.C."/>
            <person name="Singh A."/>
            <person name="Wilkins M.J."/>
            <person name="Karaoz U."/>
            <person name="Brodie E.L."/>
            <person name="Williams K.H."/>
            <person name="Hubbard S.S."/>
            <person name="Banfield J.F."/>
        </authorList>
    </citation>
    <scope>NUCLEOTIDE SEQUENCE [LARGE SCALE GENOMIC DNA]</scope>
</reference>
<feature type="binding site" evidence="7">
    <location>
        <position position="40"/>
    </location>
    <ligand>
        <name>Zn(2+)</name>
        <dbReference type="ChEBI" id="CHEBI:29105"/>
    </ligand>
</feature>